<dbReference type="Gene3D" id="1.10.390.10">
    <property type="entry name" value="Neutral Protease Domain 2"/>
    <property type="match status" value="1"/>
</dbReference>
<dbReference type="InterPro" id="IPR027268">
    <property type="entry name" value="Peptidase_M4/M1_CTD_sf"/>
</dbReference>
<dbReference type="AlphaFoldDB" id="A0A1B8U5I7"/>
<protein>
    <submittedName>
        <fullName evidence="2">Aminopeptidase</fullName>
    </submittedName>
</protein>
<evidence type="ECO:0000256" key="1">
    <source>
        <dbReference type="SAM" id="SignalP"/>
    </source>
</evidence>
<dbReference type="SUPFAM" id="SSF55486">
    <property type="entry name" value="Metalloproteases ('zincins'), catalytic domain"/>
    <property type="match status" value="1"/>
</dbReference>
<name>A0A1B8U5I7_9FLAO</name>
<dbReference type="OrthoDB" id="9813075at2"/>
<evidence type="ECO:0000313" key="2">
    <source>
        <dbReference type="EMBL" id="OBY67137.1"/>
    </source>
</evidence>
<reference evidence="3" key="1">
    <citation type="submission" date="2016-02" db="EMBL/GenBank/DDBJ databases">
        <title>Paenibacillus sp. LPB0068, isolated from Crassostrea gigas.</title>
        <authorList>
            <person name="Shin S.-K."/>
            <person name="Yi H."/>
        </authorList>
    </citation>
    <scope>NUCLEOTIDE SEQUENCE [LARGE SCALE GENOMIC DNA]</scope>
    <source>
        <strain evidence="3">KCTC 23969</strain>
    </source>
</reference>
<dbReference type="EMBL" id="LSFL01000007">
    <property type="protein sequence ID" value="OBY67137.1"/>
    <property type="molecule type" value="Genomic_DNA"/>
</dbReference>
<comment type="caution">
    <text evidence="2">The sequence shown here is derived from an EMBL/GenBank/DDBJ whole genome shotgun (WGS) entry which is preliminary data.</text>
</comment>
<dbReference type="GO" id="GO:0004177">
    <property type="term" value="F:aminopeptidase activity"/>
    <property type="evidence" value="ECO:0007669"/>
    <property type="project" value="UniProtKB-KW"/>
</dbReference>
<keyword evidence="2" id="KW-0645">Protease</keyword>
<sequence length="936" mass="110141">MKKFLKIFVLCFFYCGFSNAQENTITIKATLDTNKDELLINQEILFINTSDSILSNIYLHNWANSFRDRKTPLSKRFIKNYRKDLYFAKEEELGKTTIKNLTVNFETTQFYELDKQADILNIELQKPLIQKDTAKIVLTYAVKIPSASFTGYGKTEQGYHLRFWYITPAVYNNGWELMSNLNIDDLYEKATDFIVDINVPKDYILESNLYQYVTKKENTTNYYLVGKKKTDIILGINKKKQLKTYKTEKIAVHTDVFDKEIKYETATKLLNKNIAFLEKFLGKYPHKEIYIDRITQGKDPVYGLTQLPSFVRPFTNDFKTEITMFKALSIKFIENTLLFNKRKDNWYLDGLQNYLMMEYIDKFYPNKKLIGKFSDAWFLKRFYFAKSDFNDQYPLIYQFISRKFLDQSLTTSADSLSNFNRKIANKYKAGLAFRYLKGFLGDSILNKTIKELYQNNQTKTITSNDFKQLLSNKTDKELDWFFNDFINTNKKIDYTINHLIVNKDSVAVTIKNKRNITTPVLLYGLKDKEIKYKKWVTGIEDTATVNLPNKDINKVALNYENLYPELNTLDNWKRLKDKIFNKPLKFSLIKDIQDPYYNQVFYQPNFSYNYYNGLTLGLSLHNKPLIKRNLEFSLAPSYATKSGSLTGSFSVRYDQYFEDTNIYKILYGISGSTSDYAPELSYESIVPYVNLIFKRKDLRDATFESLGAKLVHIDKEIPLDQIRTDEDSYSVFSLNYNYVNPDIIKEFRYNFSLEVAQNFSKIAADVRYRSLSTSNTQLDFRIFAGSFLKNSTEGDYFSFGLDRANDYLFQLNYFGRSERSGFFSQQFIIAEGGFKSVLPTRFANQYMLAFNSSFGLWRWVEFYNDVAFLKNKHNPVYFAYNNGIRFNFVHHLFEIYFPFYSNNGWELSQPAYAEKIRFTITANLGSVYNFFRRGFL</sequence>
<dbReference type="Proteomes" id="UP000092612">
    <property type="component" value="Unassembled WGS sequence"/>
</dbReference>
<evidence type="ECO:0000313" key="3">
    <source>
        <dbReference type="Proteomes" id="UP000092612"/>
    </source>
</evidence>
<accession>A0A1B8U5I7</accession>
<feature type="signal peptide" evidence="1">
    <location>
        <begin position="1"/>
        <end position="20"/>
    </location>
</feature>
<gene>
    <name evidence="2" type="ORF">LPB301_03750</name>
</gene>
<keyword evidence="2" id="KW-0378">Hydrolase</keyword>
<dbReference type="RefSeq" id="WP_068357717.1">
    <property type="nucleotide sequence ID" value="NZ_CP019337.1"/>
</dbReference>
<proteinExistence type="predicted"/>
<feature type="chain" id="PRO_5008616001" evidence="1">
    <location>
        <begin position="21"/>
        <end position="936"/>
    </location>
</feature>
<keyword evidence="2" id="KW-0031">Aminopeptidase</keyword>
<dbReference type="STRING" id="996801.BW723_10080"/>
<organism evidence="2 3">
    <name type="scientific">Polaribacter reichenbachii</name>
    <dbReference type="NCBI Taxonomy" id="996801"/>
    <lineage>
        <taxon>Bacteria</taxon>
        <taxon>Pseudomonadati</taxon>
        <taxon>Bacteroidota</taxon>
        <taxon>Flavobacteriia</taxon>
        <taxon>Flavobacteriales</taxon>
        <taxon>Flavobacteriaceae</taxon>
    </lineage>
</organism>
<dbReference type="KEGG" id="prn:BW723_10080"/>
<keyword evidence="3" id="KW-1185">Reference proteome</keyword>
<keyword evidence="1" id="KW-0732">Signal</keyword>